<feature type="signal peptide" evidence="1">
    <location>
        <begin position="1"/>
        <end position="21"/>
    </location>
</feature>
<evidence type="ECO:0000313" key="3">
    <source>
        <dbReference type="Proteomes" id="UP000050792"/>
    </source>
</evidence>
<dbReference type="WBParaSite" id="SRDH1_45380.1">
    <property type="protein sequence ID" value="SRDH1_45380.1"/>
    <property type="gene ID" value="SRDH1_45380"/>
</dbReference>
<reference evidence="4" key="2">
    <citation type="submission" date="2023-11" db="UniProtKB">
        <authorList>
            <consortium name="WormBaseParasite"/>
        </authorList>
    </citation>
    <scope>IDENTIFICATION</scope>
</reference>
<feature type="chain" id="PRO_5041739373" description="NADH:ubiquinone oxidoreductase intermediate-associated protein 30 domain-containing protein" evidence="1">
    <location>
        <begin position="22"/>
        <end position="247"/>
    </location>
</feature>
<accession>A0AA85FCK4</accession>
<keyword evidence="3" id="KW-1185">Reference proteome</keyword>
<proteinExistence type="predicted"/>
<keyword evidence="1" id="KW-0732">Signal</keyword>
<evidence type="ECO:0000259" key="2">
    <source>
        <dbReference type="Pfam" id="PF08547"/>
    </source>
</evidence>
<dbReference type="Proteomes" id="UP000050792">
    <property type="component" value="Unassembled WGS sequence"/>
</dbReference>
<name>A0AA85FCK4_9TREM</name>
<reference evidence="3" key="1">
    <citation type="submission" date="2022-06" db="EMBL/GenBank/DDBJ databases">
        <authorList>
            <person name="Berger JAMES D."/>
            <person name="Berger JAMES D."/>
        </authorList>
    </citation>
    <scope>NUCLEOTIDE SEQUENCE [LARGE SCALE GENOMIC DNA]</scope>
</reference>
<protein>
    <recommendedName>
        <fullName evidence="2">NADH:ubiquinone oxidoreductase intermediate-associated protein 30 domain-containing protein</fullName>
    </recommendedName>
</protein>
<dbReference type="Pfam" id="PF08547">
    <property type="entry name" value="CIA30"/>
    <property type="match status" value="1"/>
</dbReference>
<dbReference type="AlphaFoldDB" id="A0AA85FCK4"/>
<evidence type="ECO:0000256" key="1">
    <source>
        <dbReference type="SAM" id="SignalP"/>
    </source>
</evidence>
<evidence type="ECO:0000313" key="4">
    <source>
        <dbReference type="WBParaSite" id="SRDH1_45380.1"/>
    </source>
</evidence>
<dbReference type="InterPro" id="IPR013857">
    <property type="entry name" value="NADH-UbQ_OxRdtase-assoc_prot30"/>
</dbReference>
<dbReference type="SUPFAM" id="SSF49785">
    <property type="entry name" value="Galactose-binding domain-like"/>
    <property type="match status" value="1"/>
</dbReference>
<organism evidence="3 4">
    <name type="scientific">Schistosoma rodhaini</name>
    <dbReference type="NCBI Taxonomy" id="6188"/>
    <lineage>
        <taxon>Eukaryota</taxon>
        <taxon>Metazoa</taxon>
        <taxon>Spiralia</taxon>
        <taxon>Lophotrochozoa</taxon>
        <taxon>Platyhelminthes</taxon>
        <taxon>Trematoda</taxon>
        <taxon>Digenea</taxon>
        <taxon>Strigeidida</taxon>
        <taxon>Schistosomatoidea</taxon>
        <taxon>Schistosomatidae</taxon>
        <taxon>Schistosoma</taxon>
    </lineage>
</organism>
<feature type="domain" description="NADH:ubiquinone oxidoreductase intermediate-associated protein 30" evidence="2">
    <location>
        <begin position="64"/>
        <end position="213"/>
    </location>
</feature>
<sequence length="247" mass="28060">MNINILSATTFMILSLHASNAAHINPNFTASFTIGLGMTTFNVIKQPVLKYINRSNRSTGPVLFNFADPQNKPGEWYEVSNTIRVEGRSDATLVQHVTYDNQSSIFFYPIHPRPDGSGSAGVKYIVDTWNLSEYSGFEIDVNGKGNISKFKFTIYGKCSKTFECQSYETNFQINGGRQQVTLTFGTFKANFRAAQYFDSLHSFLRQVTRLRIQAYVDHNAPKNEFGPGSIEIYYIRAHKLKPTTYYY</sequence>
<dbReference type="InterPro" id="IPR008979">
    <property type="entry name" value="Galactose-bd-like_sf"/>
</dbReference>